<dbReference type="SMART" id="SM00387">
    <property type="entry name" value="HATPase_c"/>
    <property type="match status" value="1"/>
</dbReference>
<dbReference type="Pfam" id="PF16926">
    <property type="entry name" value="HisKA_4TM"/>
    <property type="match status" value="1"/>
</dbReference>
<dbReference type="GO" id="GO:0004673">
    <property type="term" value="F:protein histidine kinase activity"/>
    <property type="evidence" value="ECO:0007669"/>
    <property type="project" value="UniProtKB-EC"/>
</dbReference>
<keyword evidence="7" id="KW-0472">Membrane</keyword>
<name>A0AAW4PQJ8_9EURY</name>
<evidence type="ECO:0000256" key="5">
    <source>
        <dbReference type="ARBA" id="ARBA00022777"/>
    </source>
</evidence>
<feature type="transmembrane region" description="Helical" evidence="7">
    <location>
        <begin position="77"/>
        <end position="98"/>
    </location>
</feature>
<protein>
    <recommendedName>
        <fullName evidence="2">histidine kinase</fullName>
        <ecNumber evidence="2">2.7.13.3</ecNumber>
    </recommendedName>
</protein>
<dbReference type="Pfam" id="PF02518">
    <property type="entry name" value="HATPase_c"/>
    <property type="match status" value="1"/>
</dbReference>
<dbReference type="PANTHER" id="PTHR44936:SF10">
    <property type="entry name" value="SENSOR PROTEIN RSTB"/>
    <property type="match status" value="1"/>
</dbReference>
<dbReference type="InterPro" id="IPR036890">
    <property type="entry name" value="HATPase_C_sf"/>
</dbReference>
<dbReference type="Proteomes" id="UP001430377">
    <property type="component" value="Unassembled WGS sequence"/>
</dbReference>
<evidence type="ECO:0000256" key="1">
    <source>
        <dbReference type="ARBA" id="ARBA00000085"/>
    </source>
</evidence>
<keyword evidence="5" id="KW-0418">Kinase</keyword>
<dbReference type="RefSeq" id="WP_220617915.1">
    <property type="nucleotide sequence ID" value="NZ_RKLR01000002.1"/>
</dbReference>
<keyword evidence="7" id="KW-0812">Transmembrane</keyword>
<dbReference type="InterPro" id="IPR031623">
    <property type="entry name" value="HisKA_4TM"/>
</dbReference>
<keyword evidence="4" id="KW-0547">Nucleotide-binding</keyword>
<comment type="caution">
    <text evidence="9">The sequence shown here is derived from an EMBL/GenBank/DDBJ whole genome shotgun (WGS) entry which is preliminary data.</text>
</comment>
<evidence type="ECO:0000256" key="7">
    <source>
        <dbReference type="SAM" id="Phobius"/>
    </source>
</evidence>
<dbReference type="InterPro" id="IPR050980">
    <property type="entry name" value="2C_sensor_his_kinase"/>
</dbReference>
<dbReference type="PROSITE" id="PS50109">
    <property type="entry name" value="HIS_KIN"/>
    <property type="match status" value="1"/>
</dbReference>
<gene>
    <name evidence="9" type="ORF">EGH21_07880</name>
</gene>
<comment type="catalytic activity">
    <reaction evidence="1">
        <text>ATP + protein L-histidine = ADP + protein N-phospho-L-histidine.</text>
        <dbReference type="EC" id="2.7.13.3"/>
    </reaction>
</comment>
<dbReference type="GO" id="GO:0005524">
    <property type="term" value="F:ATP binding"/>
    <property type="evidence" value="ECO:0007669"/>
    <property type="project" value="UniProtKB-KW"/>
</dbReference>
<evidence type="ECO:0000256" key="2">
    <source>
        <dbReference type="ARBA" id="ARBA00012438"/>
    </source>
</evidence>
<dbReference type="InterPro" id="IPR003594">
    <property type="entry name" value="HATPase_dom"/>
</dbReference>
<dbReference type="PRINTS" id="PR00344">
    <property type="entry name" value="BCTRLSENSOR"/>
</dbReference>
<evidence type="ECO:0000313" key="9">
    <source>
        <dbReference type="EMBL" id="MBX0322944.1"/>
    </source>
</evidence>
<keyword evidence="7" id="KW-1133">Transmembrane helix</keyword>
<feature type="transmembrane region" description="Helical" evidence="7">
    <location>
        <begin position="12"/>
        <end position="32"/>
    </location>
</feature>
<dbReference type="AlphaFoldDB" id="A0AAW4PQJ8"/>
<accession>A0AAW4PQJ8</accession>
<keyword evidence="10" id="KW-1185">Reference proteome</keyword>
<organism evidence="9 10">
    <name type="scientific">Haloarcula rubra</name>
    <dbReference type="NCBI Taxonomy" id="2487747"/>
    <lineage>
        <taxon>Archaea</taxon>
        <taxon>Methanobacteriati</taxon>
        <taxon>Methanobacteriota</taxon>
        <taxon>Stenosarchaea group</taxon>
        <taxon>Halobacteria</taxon>
        <taxon>Halobacteriales</taxon>
        <taxon>Haloarculaceae</taxon>
        <taxon>Haloarcula</taxon>
    </lineage>
</organism>
<sequence>MERRGVYRAAPWLLAGLGVSLYAIAAVWHLAVETTNLATLSGPVVSFALDGVVPLTLVYGSYRLVRADLPMERIWTVFLWSLAGCLLFSVVIGLSIFIRQTEGRIVAEPVFIMLLAADTGAVAGAVAGYFAARARRDADRAARATHTLTFVNDLLRHDITNGLTVVDGRAAMLAADAEDESRRTAARAIREQVEEMSQLVDNAGAVAATLSSGPTVQQRDLVGVVEGVVERTRTTYDATISLDTPDRATVCANEAIRPVVKNLVENAVEHNDDHPTVDVTVERGDETVRLHVVDDGPGIPEGERESIFAPRAGDTHGGGLHLVETLVERFDGDIWVADEGEGAHFVVELPRPA</sequence>
<feature type="transmembrane region" description="Helical" evidence="7">
    <location>
        <begin position="44"/>
        <end position="65"/>
    </location>
</feature>
<dbReference type="EMBL" id="RKLR01000002">
    <property type="protein sequence ID" value="MBX0322944.1"/>
    <property type="molecule type" value="Genomic_DNA"/>
</dbReference>
<feature type="domain" description="Histidine kinase" evidence="8">
    <location>
        <begin position="154"/>
        <end position="353"/>
    </location>
</feature>
<keyword evidence="6 9" id="KW-0067">ATP-binding</keyword>
<keyword evidence="3" id="KW-0808">Transferase</keyword>
<evidence type="ECO:0000313" key="10">
    <source>
        <dbReference type="Proteomes" id="UP001430377"/>
    </source>
</evidence>
<dbReference type="CDD" id="cd00075">
    <property type="entry name" value="HATPase"/>
    <property type="match status" value="1"/>
</dbReference>
<evidence type="ECO:0000256" key="3">
    <source>
        <dbReference type="ARBA" id="ARBA00022679"/>
    </source>
</evidence>
<dbReference type="EC" id="2.7.13.3" evidence="2"/>
<evidence type="ECO:0000256" key="6">
    <source>
        <dbReference type="ARBA" id="ARBA00022840"/>
    </source>
</evidence>
<feature type="transmembrane region" description="Helical" evidence="7">
    <location>
        <begin position="110"/>
        <end position="132"/>
    </location>
</feature>
<dbReference type="PANTHER" id="PTHR44936">
    <property type="entry name" value="SENSOR PROTEIN CREC"/>
    <property type="match status" value="1"/>
</dbReference>
<dbReference type="Gene3D" id="3.30.565.10">
    <property type="entry name" value="Histidine kinase-like ATPase, C-terminal domain"/>
    <property type="match status" value="1"/>
</dbReference>
<evidence type="ECO:0000256" key="4">
    <source>
        <dbReference type="ARBA" id="ARBA00022741"/>
    </source>
</evidence>
<proteinExistence type="predicted"/>
<evidence type="ECO:0000259" key="8">
    <source>
        <dbReference type="PROSITE" id="PS50109"/>
    </source>
</evidence>
<dbReference type="InterPro" id="IPR005467">
    <property type="entry name" value="His_kinase_dom"/>
</dbReference>
<dbReference type="InterPro" id="IPR004358">
    <property type="entry name" value="Sig_transdc_His_kin-like_C"/>
</dbReference>
<dbReference type="SUPFAM" id="SSF55874">
    <property type="entry name" value="ATPase domain of HSP90 chaperone/DNA topoisomerase II/histidine kinase"/>
    <property type="match status" value="1"/>
</dbReference>
<reference evidence="9 10" key="1">
    <citation type="submission" date="2021-06" db="EMBL/GenBank/DDBJ databases">
        <title>Halomicroarcula sp. a new haloarchaeum isolated from saline soil.</title>
        <authorList>
            <person name="Duran-Viseras A."/>
            <person name="Sanchez-Porro C."/>
            <person name="Ventosa A."/>
        </authorList>
    </citation>
    <scope>NUCLEOTIDE SEQUENCE [LARGE SCALE GENOMIC DNA]</scope>
    <source>
        <strain evidence="9 10">F13</strain>
    </source>
</reference>